<feature type="non-terminal residue" evidence="2">
    <location>
        <position position="1"/>
    </location>
</feature>
<name>A0ABN9VK90_9DINO</name>
<feature type="non-terminal residue" evidence="2">
    <location>
        <position position="211"/>
    </location>
</feature>
<reference evidence="2" key="1">
    <citation type="submission" date="2023-10" db="EMBL/GenBank/DDBJ databases">
        <authorList>
            <person name="Chen Y."/>
            <person name="Shah S."/>
            <person name="Dougan E. K."/>
            <person name="Thang M."/>
            <person name="Chan C."/>
        </authorList>
    </citation>
    <scope>NUCLEOTIDE SEQUENCE [LARGE SCALE GENOMIC DNA]</scope>
</reference>
<protein>
    <recommendedName>
        <fullName evidence="4">HMG box domain-containing protein</fullName>
    </recommendedName>
</protein>
<feature type="compositionally biased region" description="Gly residues" evidence="1">
    <location>
        <begin position="176"/>
        <end position="186"/>
    </location>
</feature>
<dbReference type="Proteomes" id="UP001189429">
    <property type="component" value="Unassembled WGS sequence"/>
</dbReference>
<keyword evidence="3" id="KW-1185">Reference proteome</keyword>
<evidence type="ECO:0008006" key="4">
    <source>
        <dbReference type="Google" id="ProtNLM"/>
    </source>
</evidence>
<proteinExistence type="predicted"/>
<evidence type="ECO:0000256" key="1">
    <source>
        <dbReference type="SAM" id="MobiDB-lite"/>
    </source>
</evidence>
<evidence type="ECO:0000313" key="3">
    <source>
        <dbReference type="Proteomes" id="UP001189429"/>
    </source>
</evidence>
<comment type="caution">
    <text evidence="2">The sequence shown here is derived from an EMBL/GenBank/DDBJ whole genome shotgun (WGS) entry which is preliminary data.</text>
</comment>
<evidence type="ECO:0000313" key="2">
    <source>
        <dbReference type="EMBL" id="CAK0873696.1"/>
    </source>
</evidence>
<sequence>QFQQAADASKPKPKEKSPFVVLREATSFYAQKHAKLEKASKALIAAEAWLADAKSRQLAAAEYLFVADQARFAAQEAARGGPAGIEKTEPPTDLLTAFGVDPSLFQLLDEYKEDDRQKQQALQKQVQDVTVQAKAREQELKDLPAFAKAAASASRKKRRAEDGAKVGEAPAAVGSPEGGGATGGSGEAASEAGAGAATGGAGTASAEQRAK</sequence>
<feature type="region of interest" description="Disordered" evidence="1">
    <location>
        <begin position="142"/>
        <end position="211"/>
    </location>
</feature>
<gene>
    <name evidence="2" type="ORF">PCOR1329_LOCUS58812</name>
</gene>
<accession>A0ABN9VK90</accession>
<organism evidence="2 3">
    <name type="scientific">Prorocentrum cordatum</name>
    <dbReference type="NCBI Taxonomy" id="2364126"/>
    <lineage>
        <taxon>Eukaryota</taxon>
        <taxon>Sar</taxon>
        <taxon>Alveolata</taxon>
        <taxon>Dinophyceae</taxon>
        <taxon>Prorocentrales</taxon>
        <taxon>Prorocentraceae</taxon>
        <taxon>Prorocentrum</taxon>
    </lineage>
</organism>
<dbReference type="EMBL" id="CAUYUJ010017306">
    <property type="protein sequence ID" value="CAK0873696.1"/>
    <property type="molecule type" value="Genomic_DNA"/>
</dbReference>